<evidence type="ECO:0000313" key="1">
    <source>
        <dbReference type="EMBL" id="SEL64270.1"/>
    </source>
</evidence>
<dbReference type="RefSeq" id="WP_089910565.1">
    <property type="nucleotide sequence ID" value="NZ_FOBB01000002.1"/>
</dbReference>
<organism evidence="1 2">
    <name type="scientific">Chitinophaga rupis</name>
    <dbReference type="NCBI Taxonomy" id="573321"/>
    <lineage>
        <taxon>Bacteria</taxon>
        <taxon>Pseudomonadati</taxon>
        <taxon>Bacteroidota</taxon>
        <taxon>Chitinophagia</taxon>
        <taxon>Chitinophagales</taxon>
        <taxon>Chitinophagaceae</taxon>
        <taxon>Chitinophaga</taxon>
    </lineage>
</organism>
<accession>A0A1H7RVG4</accession>
<dbReference type="EMBL" id="FOBB01000002">
    <property type="protein sequence ID" value="SEL64270.1"/>
    <property type="molecule type" value="Genomic_DNA"/>
</dbReference>
<reference evidence="1 2" key="1">
    <citation type="submission" date="2016-10" db="EMBL/GenBank/DDBJ databases">
        <authorList>
            <person name="de Groot N.N."/>
        </authorList>
    </citation>
    <scope>NUCLEOTIDE SEQUENCE [LARGE SCALE GENOMIC DNA]</scope>
    <source>
        <strain evidence="1 2">DSM 21039</strain>
    </source>
</reference>
<dbReference type="STRING" id="573321.SAMN04488505_102745"/>
<gene>
    <name evidence="1" type="ORF">SAMN04488505_102745</name>
</gene>
<protein>
    <submittedName>
        <fullName evidence="1">Uncharacterized protein</fullName>
    </submittedName>
</protein>
<evidence type="ECO:0000313" key="2">
    <source>
        <dbReference type="Proteomes" id="UP000198984"/>
    </source>
</evidence>
<name>A0A1H7RVG4_9BACT</name>
<sequence length="252" mass="28242">MRNTHLIIIFITGFFSIQGSTLLAQLKKDRGSSTTVGTVNGNVIKSKGTTVNGDVVTRGGTKNVYTINNNTKGESIEALSVGKYLNLNKEILVIAGSNKAYLCAEKLEKSGLPFKPIELSPEGETIMSLKLVKGKLKLTADIDDFEGKYIAKVRDNKLILAKNYHRHTSDRYFEIYDDYYIPVLQIELLKDSNAIVVNGVFHNDDGCYIFSDSGMKGYTIGKDKTFMQPQEKERFLKMIREKAAEFIKPIHE</sequence>
<dbReference type="OrthoDB" id="9944076at2"/>
<proteinExistence type="predicted"/>
<keyword evidence="2" id="KW-1185">Reference proteome</keyword>
<dbReference type="AlphaFoldDB" id="A0A1H7RVG4"/>
<dbReference type="Proteomes" id="UP000198984">
    <property type="component" value="Unassembled WGS sequence"/>
</dbReference>